<dbReference type="AlphaFoldDB" id="A0A026VSM4"/>
<keyword evidence="1" id="KW-0175">Coiled coil</keyword>
<dbReference type="OMA" id="KVQVHQL"/>
<accession>A0A026VSM4</accession>
<organism evidence="3 4">
    <name type="scientific">Ooceraea biroi</name>
    <name type="common">Clonal raider ant</name>
    <name type="synonym">Cerapachys biroi</name>
    <dbReference type="NCBI Taxonomy" id="2015173"/>
    <lineage>
        <taxon>Eukaryota</taxon>
        <taxon>Metazoa</taxon>
        <taxon>Ecdysozoa</taxon>
        <taxon>Arthropoda</taxon>
        <taxon>Hexapoda</taxon>
        <taxon>Insecta</taxon>
        <taxon>Pterygota</taxon>
        <taxon>Neoptera</taxon>
        <taxon>Endopterygota</taxon>
        <taxon>Hymenoptera</taxon>
        <taxon>Apocrita</taxon>
        <taxon>Aculeata</taxon>
        <taxon>Formicoidea</taxon>
        <taxon>Formicidae</taxon>
        <taxon>Dorylinae</taxon>
        <taxon>Ooceraea</taxon>
    </lineage>
</organism>
<feature type="coiled-coil region" evidence="1">
    <location>
        <begin position="38"/>
        <end position="76"/>
    </location>
</feature>
<dbReference type="Proteomes" id="UP000053097">
    <property type="component" value="Unassembled WGS sequence"/>
</dbReference>
<feature type="coiled-coil region" evidence="1">
    <location>
        <begin position="118"/>
        <end position="152"/>
    </location>
</feature>
<gene>
    <name evidence="3" type="ORF">X777_03182</name>
</gene>
<reference evidence="3 4" key="1">
    <citation type="journal article" date="2014" name="Curr. Biol.">
        <title>The genome of the clonal raider ant Cerapachys biroi.</title>
        <authorList>
            <person name="Oxley P.R."/>
            <person name="Ji L."/>
            <person name="Fetter-Pruneda I."/>
            <person name="McKenzie S.K."/>
            <person name="Li C."/>
            <person name="Hu H."/>
            <person name="Zhang G."/>
            <person name="Kronauer D.J."/>
        </authorList>
    </citation>
    <scope>NUCLEOTIDE SEQUENCE [LARGE SCALE GENOMIC DNA]</scope>
</reference>
<dbReference type="OrthoDB" id="7600531at2759"/>
<feature type="coiled-coil region" evidence="1">
    <location>
        <begin position="178"/>
        <end position="205"/>
    </location>
</feature>
<feature type="region of interest" description="Disordered" evidence="2">
    <location>
        <begin position="325"/>
        <end position="351"/>
    </location>
</feature>
<sequence>MESINPSKCSANVVESKVSQDAECGTVDHEVITLQQVVARLNEIIVNLEDTVRIKNAQLENTHREKSRLLADLKKQRRCNGNLKQQLDDDRSFHQREKDYYIKEMQRYQGRYVGNNTSKFHQQRLKELEQVQDTLETENEQLKKELMDKNEITYNLCIKFLRMKHAKDTLRYKLDQLLHEHLLVMAEMMEKLDEARKELNLIVSEKFQEPLPLNKAKFLQVVQRNNRLMYENATLKVQVHQLAQNVEKLKSHVQRPKKINVDAKIIEKLSAQSSTRSTMNRIEKISLLSKLSSSINYSGGETISEVGSRNINNYTLNDARDIKNDSKDSYTERAQSAPGIVESTISRQLEE</sequence>
<proteinExistence type="predicted"/>
<name>A0A026VSM4_OOCBI</name>
<evidence type="ECO:0000256" key="1">
    <source>
        <dbReference type="SAM" id="Coils"/>
    </source>
</evidence>
<evidence type="ECO:0000313" key="4">
    <source>
        <dbReference type="Proteomes" id="UP000053097"/>
    </source>
</evidence>
<dbReference type="EMBL" id="KK108837">
    <property type="protein sequence ID" value="EZA46615.1"/>
    <property type="molecule type" value="Genomic_DNA"/>
</dbReference>
<evidence type="ECO:0000256" key="2">
    <source>
        <dbReference type="SAM" id="MobiDB-lite"/>
    </source>
</evidence>
<evidence type="ECO:0000313" key="3">
    <source>
        <dbReference type="EMBL" id="EZA46615.1"/>
    </source>
</evidence>
<protein>
    <submittedName>
        <fullName evidence="3">Uncharacterized protein</fullName>
    </submittedName>
</protein>
<keyword evidence="4" id="KW-1185">Reference proteome</keyword>